<evidence type="ECO:0000313" key="2">
    <source>
        <dbReference type="Proteomes" id="UP001162992"/>
    </source>
</evidence>
<reference evidence="2" key="1">
    <citation type="journal article" date="2024" name="Proc. Natl. Acad. Sci. U.S.A.">
        <title>Extraordinary preservation of gene collinearity over three hundred million years revealed in homosporous lycophytes.</title>
        <authorList>
            <person name="Li C."/>
            <person name="Wickell D."/>
            <person name="Kuo L.Y."/>
            <person name="Chen X."/>
            <person name="Nie B."/>
            <person name="Liao X."/>
            <person name="Peng D."/>
            <person name="Ji J."/>
            <person name="Jenkins J."/>
            <person name="Williams M."/>
            <person name="Shu S."/>
            <person name="Plott C."/>
            <person name="Barry K."/>
            <person name="Rajasekar S."/>
            <person name="Grimwood J."/>
            <person name="Han X."/>
            <person name="Sun S."/>
            <person name="Hou Z."/>
            <person name="He W."/>
            <person name="Dai G."/>
            <person name="Sun C."/>
            <person name="Schmutz J."/>
            <person name="Leebens-Mack J.H."/>
            <person name="Li F.W."/>
            <person name="Wang L."/>
        </authorList>
    </citation>
    <scope>NUCLEOTIDE SEQUENCE [LARGE SCALE GENOMIC DNA]</scope>
    <source>
        <strain evidence="2">cv. PW_Plant_1</strain>
    </source>
</reference>
<protein>
    <submittedName>
        <fullName evidence="1">Uncharacterized protein</fullName>
    </submittedName>
</protein>
<keyword evidence="2" id="KW-1185">Reference proteome</keyword>
<gene>
    <name evidence="1" type="ORF">O6H91_01G121300</name>
</gene>
<accession>A0ACC2EVM2</accession>
<evidence type="ECO:0000313" key="1">
    <source>
        <dbReference type="EMBL" id="KAJ7570472.1"/>
    </source>
</evidence>
<sequence>MALTDSSYPVSIHGKPAQHHALHFVHEEPSRVVMVESAEVWQEILKRAYAQGTIIAVHFSAEWCAPCKFIAPAFDELSRKYPDVIFLDVDVDEVKEIATKMDVKAMPTFVFIKGGEQAGRFVGANKEELEKRILHLSNSED</sequence>
<dbReference type="Proteomes" id="UP001162992">
    <property type="component" value="Chromosome 1"/>
</dbReference>
<dbReference type="EMBL" id="CM055092">
    <property type="protein sequence ID" value="KAJ7570472.1"/>
    <property type="molecule type" value="Genomic_DNA"/>
</dbReference>
<name>A0ACC2EVM2_DIPCM</name>
<comment type="caution">
    <text evidence="1">The sequence shown here is derived from an EMBL/GenBank/DDBJ whole genome shotgun (WGS) entry which is preliminary data.</text>
</comment>
<proteinExistence type="predicted"/>
<organism evidence="1 2">
    <name type="scientific">Diphasiastrum complanatum</name>
    <name type="common">Issler's clubmoss</name>
    <name type="synonym">Lycopodium complanatum</name>
    <dbReference type="NCBI Taxonomy" id="34168"/>
    <lineage>
        <taxon>Eukaryota</taxon>
        <taxon>Viridiplantae</taxon>
        <taxon>Streptophyta</taxon>
        <taxon>Embryophyta</taxon>
        <taxon>Tracheophyta</taxon>
        <taxon>Lycopodiopsida</taxon>
        <taxon>Lycopodiales</taxon>
        <taxon>Lycopodiaceae</taxon>
        <taxon>Lycopodioideae</taxon>
        <taxon>Diphasiastrum</taxon>
    </lineage>
</organism>